<evidence type="ECO:0000313" key="8">
    <source>
        <dbReference type="Proteomes" id="UP000249516"/>
    </source>
</evidence>
<dbReference type="PANTHER" id="PTHR43403:SF1">
    <property type="entry name" value="NAD-SPECIFIC GLUTAMATE DEHYDROGENASE"/>
    <property type="match status" value="1"/>
</dbReference>
<proteinExistence type="predicted"/>
<accession>A0A495A2J5</accession>
<dbReference type="Pfam" id="PF21077">
    <property type="entry name" value="GDH_ACT3"/>
    <property type="match status" value="1"/>
</dbReference>
<evidence type="ECO:0000259" key="5">
    <source>
        <dbReference type="Pfam" id="PF21076"/>
    </source>
</evidence>
<feature type="domain" description="NAD-glutamate dehydrogenase catalytic" evidence="2">
    <location>
        <begin position="941"/>
        <end position="1276"/>
    </location>
</feature>
<feature type="compositionally biased region" description="Low complexity" evidence="1">
    <location>
        <begin position="932"/>
        <end position="942"/>
    </location>
</feature>
<dbReference type="Gene3D" id="3.40.50.720">
    <property type="entry name" value="NAD(P)-binding Rossmann-like Domain"/>
    <property type="match status" value="1"/>
</dbReference>
<dbReference type="InterPro" id="IPR049056">
    <property type="entry name" value="NAD_Glu_DH_HM3"/>
</dbReference>
<evidence type="ECO:0000259" key="4">
    <source>
        <dbReference type="Pfam" id="PF21075"/>
    </source>
</evidence>
<dbReference type="InterPro" id="IPR049059">
    <property type="entry name" value="NAD_Glu_DH_HM1"/>
</dbReference>
<dbReference type="InterPro" id="IPR046346">
    <property type="entry name" value="Aminoacid_DH-like_N_sf"/>
</dbReference>
<dbReference type="GO" id="GO:0004069">
    <property type="term" value="F:L-aspartate:2-oxoglutarate aminotransferase activity"/>
    <property type="evidence" value="ECO:0007669"/>
    <property type="project" value="InterPro"/>
</dbReference>
<dbReference type="InterPro" id="IPR048381">
    <property type="entry name" value="GDH_C"/>
</dbReference>
<dbReference type="InterPro" id="IPR036291">
    <property type="entry name" value="NAD(P)-bd_dom_sf"/>
</dbReference>
<evidence type="ECO:0000259" key="3">
    <source>
        <dbReference type="Pfam" id="PF21074"/>
    </source>
</evidence>
<dbReference type="SUPFAM" id="SSF51735">
    <property type="entry name" value="NAD(P)-binding Rossmann-fold domains"/>
    <property type="match status" value="1"/>
</dbReference>
<dbReference type="Pfam" id="PF21076">
    <property type="entry name" value="GDH_ACT2"/>
    <property type="match status" value="1"/>
</dbReference>
<sequence length="1696" mass="187351">MTSPRATTQAIPTVWQRPQWSGAQAWINEYYRSAPDADMAATGQAVLTERAQTHREVGRTRRADELRIEVREDHGDTVLYMVTTDMPFLVSTLTTEIAANWGGAKLVLHPLLLAVRRGGELDSLDRVPNISAVSSGDTTAIPLTDELTGAAAGHGGETTVESWIRMELHRSLDADARTELAEHIENLVADVSRVAEDQEAMHRQAQQIADSLSALADLTCADGSRLSDVRAAKDFLEWLRDGNFVFMGIKRYDLEADGEDAVLHSRPDTGLGLLREKGSAGHAQKLTGLGSAHARDPQVVFVTKANRRSSIHRREYLDYIGVRTFSENGEVDGEHLILGLFSRHAYSVPAQQTPLVREKVAAVVEQFGFLPDSHSARDLMGIIEDYPRDELFHMSAAELHDTAGGVLGLNERRQTRLFLRQDTFGRFMSAVVFLPRDRYNTSVRQRIESQLFEVFGAEAIDFEVRLTSSSLARLFFRIRLPYTGEVREFDHEDLEARLRAAVRSWPESLGRAIALEFEDEKASALGPVWENAFPGSYREDYEIAEAIQDLKRCEELWGRDPNLPAEVRVAQTEDGQVRLNIYLTQSLSLTELLPLLHNMGLRVLDQRPYTVTPADGREFQLYDFGVELPEGVDPEGPEDAKTEDLIEDTLCAVLSGRSESDTMDRLVLTERMGWRTVAVLRAYVRYLLQLGHPNSFEFIADTLVDYPRATHELSELFSASFDPERFGDDDAAREEARNAALERLRAVLDEVPSLDADRLFRAMADVVTATLRTNVFQNRPTMAFKLDPTAIPAAPQPRPAYEIWVWSPRVEGTHLRFGQVARGGLRWSDRREDFRTEVLGLVKAQMVKNAVIVPTGAKGGFFPKQLPDPATDREGWLTEGREAYKLFIASLLDVTDNIEREAETGAAQDGTAQDTASSSRGDATPGSGGGASEAAETSGAAGDTVVHPENVVRRDGDDSYLVVAADKGTAAFSDTANAVSLERGFWLGDAFASGGSVGYDHKAMGITARGAWESVKRHFFELGVDTQSEAFTAVGVGDMSGDVFGNGMLLSEHIHLIAAFDHRDVFLDPTPDAAASYRERERLFTAGRTSWQDFDRSVISEGGGVYSRREKSIPLTPQVREALGIEEGVESLSPQELVRRVLLAPADLLYNGGIGTYVKASSETHQDVGDKANDAIRVNGAELRVKVIGEGGNLGATQLGRIEAAQNGILVNTDAIDNSGGVESSDREVNIKILVDGMVQAGLLSPEERAEFIESMTDEVAELVLRTNVAQNVLLTTERARGVEFTETFIRLMHWLEETADLNRELEFLPSDRELRERATQGKPLTGPELSVLTAYAKIQLTAALVDSDLADDPWYHRTLSQYFPAQIRERFGDQLDTHPLGKEIISTVVANQIINYGGIAFAYRVVDDSGSDLADVARAFTAAMEIFELESYAARHAHLGAEVPLELWNRMSLRMRRLLDRVVRWFLHRQETDTEIQDLVDTYRPIVALRFGSDHLMGTESEERTQAEADLAERQGVPRDLAVEWAELLDAFALLDVARLAQSQGITGTDPVSEEQGGAAAASSPVDLATGTDENGVSVQMIARVYFALFDRYGLENLLNRISALPQTTRWENMARIAMREDLYSTLVALAAQALEHPGANAQEKVQAWEQENADRLERLRAVLDEIESMSGDDAGGELAALSVALRTLRGALMD</sequence>
<dbReference type="InterPro" id="IPR007780">
    <property type="entry name" value="NAD_Glu_DH_bac"/>
</dbReference>
<feature type="region of interest" description="Disordered" evidence="1">
    <location>
        <begin position="903"/>
        <end position="949"/>
    </location>
</feature>
<dbReference type="Proteomes" id="UP000249516">
    <property type="component" value="Unassembled WGS sequence"/>
</dbReference>
<feature type="domain" description="NAD-glutamate dehydrogenase N-terminal ACT1" evidence="4">
    <location>
        <begin position="27"/>
        <end position="183"/>
    </location>
</feature>
<dbReference type="Pfam" id="PF05088">
    <property type="entry name" value="Bac_GDH_CD"/>
    <property type="match status" value="2"/>
</dbReference>
<dbReference type="PANTHER" id="PTHR43403">
    <property type="entry name" value="NAD-SPECIFIC GLUTAMATE DEHYDROGENASE"/>
    <property type="match status" value="1"/>
</dbReference>
<dbReference type="SUPFAM" id="SSF53223">
    <property type="entry name" value="Aminoacid dehydrogenase-like, N-terminal domain"/>
    <property type="match status" value="1"/>
</dbReference>
<dbReference type="Pfam" id="PF21074">
    <property type="entry name" value="GDH_C"/>
    <property type="match status" value="1"/>
</dbReference>
<feature type="region of interest" description="Disordered" evidence="1">
    <location>
        <begin position="1548"/>
        <end position="1571"/>
    </location>
</feature>
<feature type="domain" description="NAD-glutamate dehydrogenase catalytic" evidence="2">
    <location>
        <begin position="744"/>
        <end position="902"/>
    </location>
</feature>
<gene>
    <name evidence="7" type="ORF">C1C97_011060</name>
</gene>
<dbReference type="Pfam" id="PF21075">
    <property type="entry name" value="GDH_ACT1"/>
    <property type="match status" value="1"/>
</dbReference>
<dbReference type="InterPro" id="IPR024727">
    <property type="entry name" value="NAD_Glu_DH_N_ACT1"/>
</dbReference>
<protein>
    <submittedName>
        <fullName evidence="7">NAD-glutamate dehydrogenase</fullName>
    </submittedName>
</protein>
<dbReference type="InterPro" id="IPR049064">
    <property type="entry name" value="NAD_Glu_DH_ACT3"/>
</dbReference>
<evidence type="ECO:0000259" key="6">
    <source>
        <dbReference type="Pfam" id="PF21077"/>
    </source>
</evidence>
<dbReference type="InterPro" id="IPR049062">
    <property type="entry name" value="NAD_Glu_DH_ACT2"/>
</dbReference>
<feature type="domain" description="NAD-glutamate dehydrogenase ACT2" evidence="5">
    <location>
        <begin position="416"/>
        <end position="505"/>
    </location>
</feature>
<feature type="compositionally biased region" description="Polar residues" evidence="1">
    <location>
        <begin position="910"/>
        <end position="921"/>
    </location>
</feature>
<dbReference type="PIRSF" id="PIRSF036761">
    <property type="entry name" value="GDH_Mll4104"/>
    <property type="match status" value="1"/>
</dbReference>
<dbReference type="Pfam" id="PF21079">
    <property type="entry name" value="GDH_HM2"/>
    <property type="match status" value="1"/>
</dbReference>
<evidence type="ECO:0000256" key="1">
    <source>
        <dbReference type="SAM" id="MobiDB-lite"/>
    </source>
</evidence>
<keyword evidence="8" id="KW-1185">Reference proteome</keyword>
<evidence type="ECO:0000313" key="7">
    <source>
        <dbReference type="EMBL" id="RKQ33737.1"/>
    </source>
</evidence>
<organism evidence="7 8">
    <name type="scientific">Kocuria tytonis</name>
    <dbReference type="NCBI Taxonomy" id="2054280"/>
    <lineage>
        <taxon>Bacteria</taxon>
        <taxon>Bacillati</taxon>
        <taxon>Actinomycetota</taxon>
        <taxon>Actinomycetes</taxon>
        <taxon>Micrococcales</taxon>
        <taxon>Micrococcaceae</taxon>
        <taxon>Kocuria</taxon>
    </lineage>
</organism>
<reference evidence="7 8" key="1">
    <citation type="submission" date="2018-10" db="EMBL/GenBank/DDBJ databases">
        <title>Kocuria tytouropygialis sp. nov., isolated from the uropygial gland of an American barn owl (Tyto furcata).</title>
        <authorList>
            <person name="Braun M.S."/>
            <person name="Wang E."/>
            <person name="Zimmermann S."/>
            <person name="Wagner H."/>
            <person name="Wink M."/>
        </authorList>
    </citation>
    <scope>NUCLEOTIDE SEQUENCE [LARGE SCALE GENOMIC DNA]</scope>
    <source>
        <strain evidence="7 8">442</strain>
    </source>
</reference>
<feature type="domain" description="NAD-glutamate dehydrogenase ACT3" evidence="6">
    <location>
        <begin position="571"/>
        <end position="631"/>
    </location>
</feature>
<dbReference type="GO" id="GO:0004352">
    <property type="term" value="F:glutamate dehydrogenase (NAD+) activity"/>
    <property type="evidence" value="ECO:0007669"/>
    <property type="project" value="InterPro"/>
</dbReference>
<dbReference type="InterPro" id="IPR049058">
    <property type="entry name" value="NAD_Glu_DH_HM2"/>
</dbReference>
<dbReference type="Pfam" id="PF21078">
    <property type="entry name" value="GDH_HM3"/>
    <property type="match status" value="1"/>
</dbReference>
<dbReference type="EMBL" id="PNJG02000004">
    <property type="protein sequence ID" value="RKQ33737.1"/>
    <property type="molecule type" value="Genomic_DNA"/>
</dbReference>
<comment type="caution">
    <text evidence="7">The sequence shown here is derived from an EMBL/GenBank/DDBJ whole genome shotgun (WGS) entry which is preliminary data.</text>
</comment>
<dbReference type="GO" id="GO:0006538">
    <property type="term" value="P:L-glutamate catabolic process"/>
    <property type="evidence" value="ECO:0007669"/>
    <property type="project" value="InterPro"/>
</dbReference>
<name>A0A495A2J5_9MICC</name>
<dbReference type="Pfam" id="PF21073">
    <property type="entry name" value="GDH_HM1"/>
    <property type="match status" value="1"/>
</dbReference>
<dbReference type="OrthoDB" id="9758052at2"/>
<feature type="domain" description="NAD-specific glutamate dehydrogenase C-terminal" evidence="3">
    <location>
        <begin position="1322"/>
        <end position="1691"/>
    </location>
</feature>
<dbReference type="InterPro" id="IPR028971">
    <property type="entry name" value="NAD-GDH_cat"/>
</dbReference>
<evidence type="ECO:0000259" key="2">
    <source>
        <dbReference type="Pfam" id="PF05088"/>
    </source>
</evidence>
<dbReference type="RefSeq" id="WP_121031850.1">
    <property type="nucleotide sequence ID" value="NZ_PNJG02000004.1"/>
</dbReference>